<organism evidence="3 4">
    <name type="scientific">Bathycoccus prasinos</name>
    <dbReference type="NCBI Taxonomy" id="41875"/>
    <lineage>
        <taxon>Eukaryota</taxon>
        <taxon>Viridiplantae</taxon>
        <taxon>Chlorophyta</taxon>
        <taxon>Mamiellophyceae</taxon>
        <taxon>Mamiellales</taxon>
        <taxon>Bathycoccaceae</taxon>
        <taxon>Bathycoccus</taxon>
    </lineage>
</organism>
<dbReference type="Proteomes" id="UP000198341">
    <property type="component" value="Chromosome 4"/>
</dbReference>
<reference evidence="3 4" key="1">
    <citation type="submission" date="2011-10" db="EMBL/GenBank/DDBJ databases">
        <authorList>
            <person name="Genoscope - CEA"/>
        </authorList>
    </citation>
    <scope>NUCLEOTIDE SEQUENCE [LARGE SCALE GENOMIC DNA]</scope>
    <source>
        <strain evidence="3 4">RCC 1105</strain>
    </source>
</reference>
<evidence type="ECO:0000313" key="4">
    <source>
        <dbReference type="Proteomes" id="UP000198341"/>
    </source>
</evidence>
<evidence type="ECO:0000256" key="1">
    <source>
        <dbReference type="SAM" id="MobiDB-lite"/>
    </source>
</evidence>
<keyword evidence="4" id="KW-1185">Reference proteome</keyword>
<dbReference type="RefSeq" id="XP_007513876.1">
    <property type="nucleotide sequence ID" value="XM_007513814.1"/>
</dbReference>
<proteinExistence type="predicted"/>
<evidence type="ECO:0000313" key="3">
    <source>
        <dbReference type="EMBL" id="CCO16401.1"/>
    </source>
</evidence>
<dbReference type="AlphaFoldDB" id="K8EEH4"/>
<keyword evidence="2" id="KW-0472">Membrane</keyword>
<name>K8EEH4_9CHLO</name>
<keyword evidence="2" id="KW-1133">Transmembrane helix</keyword>
<evidence type="ECO:0000256" key="2">
    <source>
        <dbReference type="SAM" id="Phobius"/>
    </source>
</evidence>
<feature type="compositionally biased region" description="Basic and acidic residues" evidence="1">
    <location>
        <begin position="55"/>
        <end position="68"/>
    </location>
</feature>
<dbReference type="EMBL" id="FO082275">
    <property type="protein sequence ID" value="CCO16401.1"/>
    <property type="molecule type" value="Genomic_DNA"/>
</dbReference>
<feature type="region of interest" description="Disordered" evidence="1">
    <location>
        <begin position="27"/>
        <end position="78"/>
    </location>
</feature>
<gene>
    <name evidence="3" type="ORF">Bathy04g00170</name>
</gene>
<feature type="compositionally biased region" description="Low complexity" evidence="1">
    <location>
        <begin position="33"/>
        <end position="54"/>
    </location>
</feature>
<feature type="region of interest" description="Disordered" evidence="1">
    <location>
        <begin position="244"/>
        <end position="272"/>
    </location>
</feature>
<accession>K8EEH4</accession>
<keyword evidence="2" id="KW-0812">Transmembrane</keyword>
<protein>
    <recommendedName>
        <fullName evidence="5">Transmembrane protein</fullName>
    </recommendedName>
</protein>
<evidence type="ECO:0008006" key="5">
    <source>
        <dbReference type="Google" id="ProtNLM"/>
    </source>
</evidence>
<feature type="transmembrane region" description="Helical" evidence="2">
    <location>
        <begin position="179"/>
        <end position="201"/>
    </location>
</feature>
<sequence>MSAEKLKKFEASEKKYYEKERGLDDTAEEILVSSPQSSPSSFSFPPLFSFSTTSGKREDREQEQDSREGQLTPAMGVSTPSLTKSLAFASPPYLRISSAGGGGSGEEERFSPLIETFFEVLSPRSWMKKNKEKERQRRRHRTRILPGILNNCKVVAVNICFAFPVSVMALLFSSAVVPIISAHAALTAILFLSLSVAFEMLEILIQSLHSMSDVQPYYREVSELALKSSMKEVKSYKRRVPLLFSTEKDNDNDSEEEEETKREQEGSSQTAP</sequence>
<dbReference type="KEGG" id="bpg:Bathy04g00170"/>
<dbReference type="GeneID" id="19016043"/>
<feature type="transmembrane region" description="Helical" evidence="2">
    <location>
        <begin position="148"/>
        <end position="173"/>
    </location>
</feature>